<reference evidence="2" key="1">
    <citation type="submission" date="2022-11" db="UniProtKB">
        <authorList>
            <consortium name="WormBaseParasite"/>
        </authorList>
    </citation>
    <scope>IDENTIFICATION</scope>
</reference>
<accession>A0A914ZIK0</accession>
<dbReference type="WBParaSite" id="PgB04_g053_t01">
    <property type="protein sequence ID" value="PgB04_g053_t01"/>
    <property type="gene ID" value="PgB04_g053"/>
</dbReference>
<evidence type="ECO:0000313" key="2">
    <source>
        <dbReference type="WBParaSite" id="PgB04_g053_t01"/>
    </source>
</evidence>
<proteinExistence type="predicted"/>
<sequence>MIRYPMRRSRCGYISCTKRNGKPIYEGFSVKFDTLRSTCLRCVVENACRLLRVVIKYVNSMSHIVSTYILWLQTWNKPWSGLPTTPQDVKSD</sequence>
<protein>
    <submittedName>
        <fullName evidence="2">RNA exonuclease 4</fullName>
    </submittedName>
</protein>
<dbReference type="Proteomes" id="UP000887569">
    <property type="component" value="Unplaced"/>
</dbReference>
<dbReference type="AlphaFoldDB" id="A0A914ZIK0"/>
<evidence type="ECO:0000313" key="1">
    <source>
        <dbReference type="Proteomes" id="UP000887569"/>
    </source>
</evidence>
<organism evidence="1 2">
    <name type="scientific">Parascaris univalens</name>
    <name type="common">Nematode worm</name>
    <dbReference type="NCBI Taxonomy" id="6257"/>
    <lineage>
        <taxon>Eukaryota</taxon>
        <taxon>Metazoa</taxon>
        <taxon>Ecdysozoa</taxon>
        <taxon>Nematoda</taxon>
        <taxon>Chromadorea</taxon>
        <taxon>Rhabditida</taxon>
        <taxon>Spirurina</taxon>
        <taxon>Ascaridomorpha</taxon>
        <taxon>Ascaridoidea</taxon>
        <taxon>Ascarididae</taxon>
        <taxon>Parascaris</taxon>
    </lineage>
</organism>
<keyword evidence="1" id="KW-1185">Reference proteome</keyword>
<name>A0A914ZIK0_PARUN</name>